<keyword evidence="7" id="KW-0121">Carboxypeptidase</keyword>
<dbReference type="Pfam" id="PF07687">
    <property type="entry name" value="M20_dimer"/>
    <property type="match status" value="1"/>
</dbReference>
<evidence type="ECO:0000256" key="1">
    <source>
        <dbReference type="ARBA" id="ARBA00006247"/>
    </source>
</evidence>
<dbReference type="Gene3D" id="3.30.70.360">
    <property type="match status" value="1"/>
</dbReference>
<sequence>MRRPFTHLGLGIGLRIAMSSQGEKGHVSLSELPQPAQSPRRPFSRLAPLKWILTLVFASAVCYTFQPATGGIQALWDERDGHVETAALCPQATALSPETNTGLFKTLAETYKTDSFLYRAVELLGGAVRIPTQSYDDLGPIGEDPRWETFGPFHDYLLKAYPQIHATLKLTKVNTYGLVYVWKGTEESLKPLLLTAHQDVVPVNPDTYDSWTHPPFSGYFDGKYVWGRGSRDDKSGLIGIMTAVELLLEKNFQPARTLVLAFGFDEEVSGRRGASALGDYLLSTYGENAFAMLVDEGGSISEQYGGTFALPSVAEKGYIDVRVEMAAPGGHSSVPPVHTTIGMLAELLVHYENNPIEAKLSRGTPTYWHAECLAAHAPELPSSIRSSMKKASSSDKALKAAQDELFKDPTFKALVGTTQAIDIIGGGVKSNALPENAMAVINHRIATDSSVGAVQEHVIAAFKDLAAKFNLSFTAFGTSITGDAPAYGSLALSDAWGTALEPAPVTPTGANAAPFQLLSGTIKSTFNAHRDLTEDGIAVIPSLVSGNTDTRYYWTLTPHIFRYTHYNAGNGSGLSGVHTINEACDAQNFIEMIRFFTTLILNVDESTAL</sequence>
<name>A0ABQ8KN71_9APHY</name>
<dbReference type="InterPro" id="IPR047177">
    <property type="entry name" value="Pept_M20A"/>
</dbReference>
<evidence type="ECO:0000259" key="6">
    <source>
        <dbReference type="Pfam" id="PF07687"/>
    </source>
</evidence>
<protein>
    <submittedName>
        <fullName evidence="7">Carboxypeptidase S</fullName>
    </submittedName>
</protein>
<dbReference type="SUPFAM" id="SSF53187">
    <property type="entry name" value="Zn-dependent exopeptidases"/>
    <property type="match status" value="1"/>
</dbReference>
<dbReference type="CDD" id="cd05674">
    <property type="entry name" value="M20_yscS"/>
    <property type="match status" value="1"/>
</dbReference>
<evidence type="ECO:0000256" key="4">
    <source>
        <dbReference type="ARBA" id="ARBA00022801"/>
    </source>
</evidence>
<dbReference type="GO" id="GO:0004180">
    <property type="term" value="F:carboxypeptidase activity"/>
    <property type="evidence" value="ECO:0007669"/>
    <property type="project" value="UniProtKB-KW"/>
</dbReference>
<dbReference type="Pfam" id="PF01546">
    <property type="entry name" value="Peptidase_M20"/>
    <property type="match status" value="1"/>
</dbReference>
<dbReference type="SUPFAM" id="SSF55031">
    <property type="entry name" value="Bacterial exopeptidase dimerisation domain"/>
    <property type="match status" value="1"/>
</dbReference>
<dbReference type="RefSeq" id="XP_047781518.1">
    <property type="nucleotide sequence ID" value="XM_047918720.1"/>
</dbReference>
<keyword evidence="8" id="KW-1185">Reference proteome</keyword>
<dbReference type="Proteomes" id="UP000814176">
    <property type="component" value="Unassembled WGS sequence"/>
</dbReference>
<comment type="similarity">
    <text evidence="1">Belongs to the peptidase M20A family.</text>
</comment>
<keyword evidence="2" id="KW-0645">Protease</keyword>
<dbReference type="PIRSF" id="PIRSF037217">
    <property type="entry name" value="Carboxypeptidase_S"/>
    <property type="match status" value="1"/>
</dbReference>
<dbReference type="InterPro" id="IPR002933">
    <property type="entry name" value="Peptidase_M20"/>
</dbReference>
<evidence type="ECO:0000256" key="5">
    <source>
        <dbReference type="ARBA" id="ARBA00022833"/>
    </source>
</evidence>
<accession>A0ABQ8KN71</accession>
<reference evidence="7 8" key="1">
    <citation type="journal article" date="2021" name="Environ. Microbiol.">
        <title>Gene family expansions and transcriptome signatures uncover fungal adaptations to wood decay.</title>
        <authorList>
            <person name="Hage H."/>
            <person name="Miyauchi S."/>
            <person name="Viragh M."/>
            <person name="Drula E."/>
            <person name="Min B."/>
            <person name="Chaduli D."/>
            <person name="Navarro D."/>
            <person name="Favel A."/>
            <person name="Norest M."/>
            <person name="Lesage-Meessen L."/>
            <person name="Balint B."/>
            <person name="Merenyi Z."/>
            <person name="de Eugenio L."/>
            <person name="Morin E."/>
            <person name="Martinez A.T."/>
            <person name="Baldrian P."/>
            <person name="Stursova M."/>
            <person name="Martinez M.J."/>
            <person name="Novotny C."/>
            <person name="Magnuson J.K."/>
            <person name="Spatafora J.W."/>
            <person name="Maurice S."/>
            <person name="Pangilinan J."/>
            <person name="Andreopoulos W."/>
            <person name="LaButti K."/>
            <person name="Hundley H."/>
            <person name="Na H."/>
            <person name="Kuo A."/>
            <person name="Barry K."/>
            <person name="Lipzen A."/>
            <person name="Henrissat B."/>
            <person name="Riley R."/>
            <person name="Ahrendt S."/>
            <person name="Nagy L.G."/>
            <person name="Grigoriev I.V."/>
            <person name="Martin F."/>
            <person name="Rosso M.N."/>
        </authorList>
    </citation>
    <scope>NUCLEOTIDE SEQUENCE [LARGE SCALE GENOMIC DNA]</scope>
    <source>
        <strain evidence="7 8">CIRM-BRFM 1785</strain>
    </source>
</reference>
<dbReference type="PANTHER" id="PTHR45962">
    <property type="entry name" value="N-FATTY-ACYL-AMINO ACID SYNTHASE/HYDROLASE PM20D1"/>
    <property type="match status" value="1"/>
</dbReference>
<evidence type="ECO:0000256" key="3">
    <source>
        <dbReference type="ARBA" id="ARBA00022723"/>
    </source>
</evidence>
<dbReference type="Gene3D" id="3.40.630.10">
    <property type="entry name" value="Zn peptidases"/>
    <property type="match status" value="1"/>
</dbReference>
<dbReference type="PANTHER" id="PTHR45962:SF1">
    <property type="entry name" value="N-FATTY-ACYL-AMINO ACID SYNTHASE_HYDROLASE PM20D1"/>
    <property type="match status" value="1"/>
</dbReference>
<dbReference type="InterPro" id="IPR001261">
    <property type="entry name" value="ArgE/DapE_CS"/>
</dbReference>
<proteinExistence type="inferred from homology"/>
<dbReference type="InterPro" id="IPR011650">
    <property type="entry name" value="Peptidase_M20_dimer"/>
</dbReference>
<dbReference type="Gene3D" id="1.10.150.900">
    <property type="match status" value="1"/>
</dbReference>
<dbReference type="InterPro" id="IPR036264">
    <property type="entry name" value="Bact_exopeptidase_dim_dom"/>
</dbReference>
<keyword evidence="4" id="KW-0378">Hydrolase</keyword>
<keyword evidence="3" id="KW-0479">Metal-binding</keyword>
<dbReference type="GeneID" id="71999452"/>
<organism evidence="7 8">
    <name type="scientific">Rhodofomes roseus</name>
    <dbReference type="NCBI Taxonomy" id="34475"/>
    <lineage>
        <taxon>Eukaryota</taxon>
        <taxon>Fungi</taxon>
        <taxon>Dikarya</taxon>
        <taxon>Basidiomycota</taxon>
        <taxon>Agaricomycotina</taxon>
        <taxon>Agaricomycetes</taxon>
        <taxon>Polyporales</taxon>
        <taxon>Rhodofomes</taxon>
    </lineage>
</organism>
<evidence type="ECO:0000256" key="2">
    <source>
        <dbReference type="ARBA" id="ARBA00022670"/>
    </source>
</evidence>
<feature type="domain" description="Peptidase M20 dimerisation" evidence="6">
    <location>
        <begin position="313"/>
        <end position="468"/>
    </location>
</feature>
<gene>
    <name evidence="7" type="ORF">C8Q71DRAFT_466008</name>
</gene>
<dbReference type="EMBL" id="JADCUA010000005">
    <property type="protein sequence ID" value="KAH9839868.1"/>
    <property type="molecule type" value="Genomic_DNA"/>
</dbReference>
<comment type="caution">
    <text evidence="7">The sequence shown here is derived from an EMBL/GenBank/DDBJ whole genome shotgun (WGS) entry which is preliminary data.</text>
</comment>
<evidence type="ECO:0000313" key="7">
    <source>
        <dbReference type="EMBL" id="KAH9839868.1"/>
    </source>
</evidence>
<dbReference type="InterPro" id="IPR017141">
    <property type="entry name" value="Pept_M20_carboxypep"/>
</dbReference>
<dbReference type="PROSITE" id="PS00758">
    <property type="entry name" value="ARGE_DAPE_CPG2_1"/>
    <property type="match status" value="1"/>
</dbReference>
<evidence type="ECO:0000313" key="8">
    <source>
        <dbReference type="Proteomes" id="UP000814176"/>
    </source>
</evidence>
<keyword evidence="5" id="KW-0862">Zinc</keyword>